<name>A0ABP0KYD7_9DINO</name>
<evidence type="ECO:0000259" key="2">
    <source>
        <dbReference type="PROSITE" id="PS50222"/>
    </source>
</evidence>
<dbReference type="PROSITE" id="PS50222">
    <property type="entry name" value="EF_HAND_2"/>
    <property type="match status" value="1"/>
</dbReference>
<reference evidence="3 4" key="1">
    <citation type="submission" date="2024-02" db="EMBL/GenBank/DDBJ databases">
        <authorList>
            <person name="Chen Y."/>
            <person name="Shah S."/>
            <person name="Dougan E. K."/>
            <person name="Thang M."/>
            <person name="Chan C."/>
        </authorList>
    </citation>
    <scope>NUCLEOTIDE SEQUENCE [LARGE SCALE GENOMIC DNA]</scope>
</reference>
<feature type="domain" description="EF-hand" evidence="2">
    <location>
        <begin position="11"/>
        <end position="46"/>
    </location>
</feature>
<keyword evidence="4" id="KW-1185">Reference proteome</keyword>
<evidence type="ECO:0000313" key="4">
    <source>
        <dbReference type="Proteomes" id="UP001642484"/>
    </source>
</evidence>
<dbReference type="InterPro" id="IPR011992">
    <property type="entry name" value="EF-hand-dom_pair"/>
</dbReference>
<dbReference type="InterPro" id="IPR002048">
    <property type="entry name" value="EF_hand_dom"/>
</dbReference>
<sequence>MTHLTQFNKKFSEQQLETLFDAADTDKDGAIQYEELCSWLCDTPCFSRYFQELDKIEKEYHRRLASYESHVDDRNEEAFKETFDAMATESGDRARRKSDPQIQLLVAQGD</sequence>
<proteinExistence type="predicted"/>
<gene>
    <name evidence="3" type="ORF">CCMP2556_LOCUS18219</name>
</gene>
<organism evidence="3 4">
    <name type="scientific">Durusdinium trenchii</name>
    <dbReference type="NCBI Taxonomy" id="1381693"/>
    <lineage>
        <taxon>Eukaryota</taxon>
        <taxon>Sar</taxon>
        <taxon>Alveolata</taxon>
        <taxon>Dinophyceae</taxon>
        <taxon>Suessiales</taxon>
        <taxon>Symbiodiniaceae</taxon>
        <taxon>Durusdinium</taxon>
    </lineage>
</organism>
<accession>A0ABP0KYD7</accession>
<dbReference type="Gene3D" id="1.10.238.10">
    <property type="entry name" value="EF-hand"/>
    <property type="match status" value="1"/>
</dbReference>
<dbReference type="SUPFAM" id="SSF47473">
    <property type="entry name" value="EF-hand"/>
    <property type="match status" value="1"/>
</dbReference>
<keyword evidence="1" id="KW-0106">Calcium</keyword>
<dbReference type="PROSITE" id="PS00018">
    <property type="entry name" value="EF_HAND_1"/>
    <property type="match status" value="1"/>
</dbReference>
<dbReference type="EMBL" id="CAXAMN010010247">
    <property type="protein sequence ID" value="CAK9031263.1"/>
    <property type="molecule type" value="Genomic_DNA"/>
</dbReference>
<dbReference type="InterPro" id="IPR018247">
    <property type="entry name" value="EF_Hand_1_Ca_BS"/>
</dbReference>
<comment type="caution">
    <text evidence="3">The sequence shown here is derived from an EMBL/GenBank/DDBJ whole genome shotgun (WGS) entry which is preliminary data.</text>
</comment>
<protein>
    <recommendedName>
        <fullName evidence="2">EF-hand domain-containing protein</fullName>
    </recommendedName>
</protein>
<evidence type="ECO:0000256" key="1">
    <source>
        <dbReference type="ARBA" id="ARBA00022837"/>
    </source>
</evidence>
<evidence type="ECO:0000313" key="3">
    <source>
        <dbReference type="EMBL" id="CAK9031263.1"/>
    </source>
</evidence>
<dbReference type="Proteomes" id="UP001642484">
    <property type="component" value="Unassembled WGS sequence"/>
</dbReference>